<evidence type="ECO:0000313" key="2">
    <source>
        <dbReference type="Proteomes" id="UP000541558"/>
    </source>
</evidence>
<sequence>MFNLPGAAVEMMFVFLLSHHQQPPARLALRPTQRPSHEEASSIITALTSTGDLYHLFWESEGDFVGRDS</sequence>
<dbReference type="AlphaFoldDB" id="A0A8H5C6E5"/>
<name>A0A8H5C6E5_9AGAR</name>
<evidence type="ECO:0000313" key="1">
    <source>
        <dbReference type="EMBL" id="KAF5336105.1"/>
    </source>
</evidence>
<dbReference type="Proteomes" id="UP000541558">
    <property type="component" value="Unassembled WGS sequence"/>
</dbReference>
<organism evidence="1 2">
    <name type="scientific">Ephemerocybe angulata</name>
    <dbReference type="NCBI Taxonomy" id="980116"/>
    <lineage>
        <taxon>Eukaryota</taxon>
        <taxon>Fungi</taxon>
        <taxon>Dikarya</taxon>
        <taxon>Basidiomycota</taxon>
        <taxon>Agaricomycotina</taxon>
        <taxon>Agaricomycetes</taxon>
        <taxon>Agaricomycetidae</taxon>
        <taxon>Agaricales</taxon>
        <taxon>Agaricineae</taxon>
        <taxon>Psathyrellaceae</taxon>
        <taxon>Ephemerocybe</taxon>
    </lineage>
</organism>
<keyword evidence="2" id="KW-1185">Reference proteome</keyword>
<gene>
    <name evidence="1" type="ORF">D9611_006398</name>
</gene>
<dbReference type="EMBL" id="JAACJK010000059">
    <property type="protein sequence ID" value="KAF5336105.1"/>
    <property type="molecule type" value="Genomic_DNA"/>
</dbReference>
<comment type="caution">
    <text evidence="1">The sequence shown here is derived from an EMBL/GenBank/DDBJ whole genome shotgun (WGS) entry which is preliminary data.</text>
</comment>
<reference evidence="1 2" key="1">
    <citation type="journal article" date="2020" name="ISME J.">
        <title>Uncovering the hidden diversity of litter-decomposition mechanisms in mushroom-forming fungi.</title>
        <authorList>
            <person name="Floudas D."/>
            <person name="Bentzer J."/>
            <person name="Ahren D."/>
            <person name="Johansson T."/>
            <person name="Persson P."/>
            <person name="Tunlid A."/>
        </authorList>
    </citation>
    <scope>NUCLEOTIDE SEQUENCE [LARGE SCALE GENOMIC DNA]</scope>
    <source>
        <strain evidence="1 2">CBS 175.51</strain>
    </source>
</reference>
<accession>A0A8H5C6E5</accession>
<protein>
    <submittedName>
        <fullName evidence="1">Uncharacterized protein</fullName>
    </submittedName>
</protein>
<proteinExistence type="predicted"/>